<evidence type="ECO:0000256" key="5">
    <source>
        <dbReference type="ARBA" id="ARBA00022737"/>
    </source>
</evidence>
<dbReference type="InterPro" id="IPR015943">
    <property type="entry name" value="WD40/YVTN_repeat-like_dom_sf"/>
</dbReference>
<dbReference type="SUPFAM" id="SSF50978">
    <property type="entry name" value="WD40 repeat-like"/>
    <property type="match status" value="1"/>
</dbReference>
<evidence type="ECO:0000256" key="3">
    <source>
        <dbReference type="ARBA" id="ARBA00022472"/>
    </source>
</evidence>
<dbReference type="AlphaFoldDB" id="A0A1E3IX89"/>
<protein>
    <submittedName>
        <fullName evidence="8">Uncharacterized protein</fullName>
    </submittedName>
</protein>
<feature type="compositionally biased region" description="Polar residues" evidence="7">
    <location>
        <begin position="9"/>
        <end position="18"/>
    </location>
</feature>
<dbReference type="GO" id="GO:0006353">
    <property type="term" value="P:DNA-templated transcription termination"/>
    <property type="evidence" value="ECO:0007669"/>
    <property type="project" value="UniProtKB-KW"/>
</dbReference>
<reference evidence="8" key="3">
    <citation type="submission" date="2024-01" db="EMBL/GenBank/DDBJ databases">
        <authorList>
            <person name="Coelho M.A."/>
            <person name="David-Palma M."/>
            <person name="Shea T."/>
            <person name="Sun S."/>
            <person name="Cuomo C.A."/>
            <person name="Heitman J."/>
        </authorList>
    </citation>
    <scope>NUCLEOTIDE SEQUENCE</scope>
    <source>
        <strain evidence="8">CBS 7841</strain>
    </source>
</reference>
<accession>A0A1E3IX89</accession>
<evidence type="ECO:0000256" key="4">
    <source>
        <dbReference type="ARBA" id="ARBA00022574"/>
    </source>
</evidence>
<dbReference type="GO" id="GO:0003682">
    <property type="term" value="F:chromatin binding"/>
    <property type="evidence" value="ECO:0007669"/>
    <property type="project" value="TreeGrafter"/>
</dbReference>
<keyword evidence="3" id="KW-0806">Transcription termination</keyword>
<dbReference type="PROSITE" id="PS50294">
    <property type="entry name" value="WD_REPEATS_REGION"/>
    <property type="match status" value="1"/>
</dbReference>
<dbReference type="PANTHER" id="PTHR19861:SF0">
    <property type="entry name" value="WD REPEAT-CONTAINING PROTEIN 82"/>
    <property type="match status" value="1"/>
</dbReference>
<keyword evidence="3" id="KW-0804">Transcription</keyword>
<dbReference type="OrthoDB" id="27537at2759"/>
<keyword evidence="9" id="KW-1185">Reference proteome</keyword>
<dbReference type="VEuPathDB" id="FungiDB:L203_00427"/>
<dbReference type="Proteomes" id="UP000094043">
    <property type="component" value="Chromosome 1"/>
</dbReference>
<dbReference type="PROSITE" id="PS00678">
    <property type="entry name" value="WD_REPEATS_1"/>
    <property type="match status" value="1"/>
</dbReference>
<evidence type="ECO:0000313" key="8">
    <source>
        <dbReference type="EMBL" id="WVN85496.1"/>
    </source>
</evidence>
<dbReference type="PROSITE" id="PS50082">
    <property type="entry name" value="WD_REPEATS_2"/>
    <property type="match status" value="3"/>
</dbReference>
<name>A0A1E3IX89_9TREE</name>
<dbReference type="InterPro" id="IPR001680">
    <property type="entry name" value="WD40_rpt"/>
</dbReference>
<evidence type="ECO:0000256" key="6">
    <source>
        <dbReference type="ARBA" id="ARBA00023242"/>
    </source>
</evidence>
<keyword evidence="3" id="KW-0805">Transcription regulation</keyword>
<reference evidence="8" key="2">
    <citation type="journal article" date="2022" name="Elife">
        <title>Obligate sexual reproduction of a homothallic fungus closely related to the Cryptococcus pathogenic species complex.</title>
        <authorList>
            <person name="Passer A.R."/>
            <person name="Clancey S.A."/>
            <person name="Shea T."/>
            <person name="David-Palma M."/>
            <person name="Averette A.F."/>
            <person name="Boekhout T."/>
            <person name="Porcel B.M."/>
            <person name="Nowrousian M."/>
            <person name="Cuomo C.A."/>
            <person name="Sun S."/>
            <person name="Heitman J."/>
            <person name="Coelho M.A."/>
        </authorList>
    </citation>
    <scope>NUCLEOTIDE SEQUENCE</scope>
    <source>
        <strain evidence="8">CBS 7841</strain>
    </source>
</reference>
<dbReference type="Pfam" id="PF00400">
    <property type="entry name" value="WD40"/>
    <property type="match status" value="3"/>
</dbReference>
<dbReference type="InterPro" id="IPR036322">
    <property type="entry name" value="WD40_repeat_dom_sf"/>
</dbReference>
<reference evidence="8" key="1">
    <citation type="submission" date="2016-06" db="EMBL/GenBank/DDBJ databases">
        <authorList>
            <person name="Cuomo C."/>
            <person name="Litvintseva A."/>
            <person name="Heitman J."/>
            <person name="Chen Y."/>
            <person name="Sun S."/>
            <person name="Springer D."/>
            <person name="Dromer F."/>
            <person name="Young S."/>
            <person name="Zeng Q."/>
            <person name="Chapman S."/>
            <person name="Gujja S."/>
            <person name="Saif S."/>
            <person name="Birren B."/>
        </authorList>
    </citation>
    <scope>NUCLEOTIDE SEQUENCE</scope>
    <source>
        <strain evidence="8">CBS 7841</strain>
    </source>
</reference>
<dbReference type="PANTHER" id="PTHR19861">
    <property type="entry name" value="WD40 REPEAT PROTEIN SWD2"/>
    <property type="match status" value="1"/>
</dbReference>
<evidence type="ECO:0000256" key="2">
    <source>
        <dbReference type="ARBA" id="ARBA00005616"/>
    </source>
</evidence>
<feature type="region of interest" description="Disordered" evidence="7">
    <location>
        <begin position="1"/>
        <end position="23"/>
    </location>
</feature>
<dbReference type="SMART" id="SM00320">
    <property type="entry name" value="WD40"/>
    <property type="match status" value="5"/>
</dbReference>
<dbReference type="RefSeq" id="XP_066066196.1">
    <property type="nucleotide sequence ID" value="XM_066210099.1"/>
</dbReference>
<evidence type="ECO:0000256" key="1">
    <source>
        <dbReference type="ARBA" id="ARBA00004123"/>
    </source>
</evidence>
<comment type="similarity">
    <text evidence="2">Belongs to the WD repeat SWD2 family.</text>
</comment>
<dbReference type="GeneID" id="91084857"/>
<dbReference type="InterPro" id="IPR020472">
    <property type="entry name" value="WD40_PAC1"/>
</dbReference>
<dbReference type="EMBL" id="CP143784">
    <property type="protein sequence ID" value="WVN85496.1"/>
    <property type="molecule type" value="Genomic_DNA"/>
</dbReference>
<evidence type="ECO:0000313" key="9">
    <source>
        <dbReference type="Proteomes" id="UP000094043"/>
    </source>
</evidence>
<proteinExistence type="inferred from homology"/>
<comment type="subcellular location">
    <subcellularLocation>
        <location evidence="1">Nucleus</location>
    </subcellularLocation>
</comment>
<organism evidence="8 9">
    <name type="scientific">Cryptococcus depauperatus CBS 7841</name>
    <dbReference type="NCBI Taxonomy" id="1295531"/>
    <lineage>
        <taxon>Eukaryota</taxon>
        <taxon>Fungi</taxon>
        <taxon>Dikarya</taxon>
        <taxon>Basidiomycota</taxon>
        <taxon>Agaricomycotina</taxon>
        <taxon>Tremellomycetes</taxon>
        <taxon>Tremellales</taxon>
        <taxon>Cryptococcaceae</taxon>
        <taxon>Cryptococcus</taxon>
    </lineage>
</organism>
<keyword evidence="5" id="KW-0677">Repeat</keyword>
<dbReference type="Gene3D" id="2.130.10.10">
    <property type="entry name" value="YVTN repeat-like/Quinoprotein amine dehydrogenase"/>
    <property type="match status" value="2"/>
</dbReference>
<gene>
    <name evidence="8" type="ORF">L203_100642</name>
</gene>
<dbReference type="KEGG" id="cdep:91084857"/>
<keyword evidence="4" id="KW-0853">WD repeat</keyword>
<dbReference type="InterPro" id="IPR037867">
    <property type="entry name" value="Swd2/WDR82"/>
</dbReference>
<evidence type="ECO:0000256" key="7">
    <source>
        <dbReference type="SAM" id="MobiDB-lite"/>
    </source>
</evidence>
<dbReference type="GO" id="GO:0048188">
    <property type="term" value="C:Set1C/COMPASS complex"/>
    <property type="evidence" value="ECO:0007669"/>
    <property type="project" value="TreeGrafter"/>
</dbReference>
<dbReference type="FunFam" id="2.130.10.10:FF:001194">
    <property type="entry name" value="Unplaced genomic scaffold supercont1.1, whole genome shotgun sequence"/>
    <property type="match status" value="1"/>
</dbReference>
<dbReference type="PRINTS" id="PR00320">
    <property type="entry name" value="GPROTEINBRPT"/>
</dbReference>
<dbReference type="InterPro" id="IPR019775">
    <property type="entry name" value="WD40_repeat_CS"/>
</dbReference>
<sequence length="420" mass="45983">MDTPGAGPSRNSDGSAGASSAFKPPTVTLTQEVLSQFQPAKRFKDAVAETTTMALNGPMKHSVTSLCFEDAGDRVITAGDDDQFVLWDARKGKKLKTFYSKKYGIDHVCPTHKSGTILHASTKGDDHAVRYHSMHDNKYLAYFKGHTARVRRIHMSPIDDTFVTSGDDGTVRLWDLRANACKGLVQDLGGSAIVAMDNTGMVFAVACSATQTIMMFASKTMDAMPFIHQPLIDKSLESLSTPPPKPIFTSLQFSNNGHYLLVGTSSDVHYILDAIYLTPIRRLVGHLGLERDASGNKGVEPRRGVSGDELTWTADSRWVISGSADGNLVFWDLSPPPGKAKLERDDYMNGNFDPENPPDWTTMQIPELKPAMVLPPHGGEGPTRAVKFSPRYNVMAVGGHDFSFWMPVKDEETRLAAEGY</sequence>
<keyword evidence="6" id="KW-0539">Nucleus</keyword>